<dbReference type="AlphaFoldDB" id="A0A917D723"/>
<feature type="compositionally biased region" description="Basic and acidic residues" evidence="6">
    <location>
        <begin position="8"/>
        <end position="18"/>
    </location>
</feature>
<dbReference type="InterPro" id="IPR013249">
    <property type="entry name" value="RNA_pol_sigma70_r4_t2"/>
</dbReference>
<feature type="domain" description="RNA polymerase sigma-70 region 2" evidence="7">
    <location>
        <begin position="63"/>
        <end position="130"/>
    </location>
</feature>
<keyword evidence="10" id="KW-1185">Reference proteome</keyword>
<dbReference type="InterPro" id="IPR007627">
    <property type="entry name" value="RNA_pol_sigma70_r2"/>
</dbReference>
<dbReference type="GO" id="GO:0016987">
    <property type="term" value="F:sigma factor activity"/>
    <property type="evidence" value="ECO:0007669"/>
    <property type="project" value="UniProtKB-KW"/>
</dbReference>
<sequence>MTFGPPATREREMPDDSSNRNGPGSVGGNHPLPARTVPVRPAAPEASAVRRMAAGDQGALAQLVSRYGGGLRSFCQRSLDNAADAEEVVQDVFFQAWREAGRYRPEAASVSTWLYGIAVSRCIDRRRRRAFRAFVGLGLREEELPSEAPDALRQTESRDALERTRAAIAALPARQRMALLLTASGDLDNAGAAAALGIGVGALEQLLVRARRTLRERLDPPVPRSGA</sequence>
<evidence type="ECO:0000259" key="7">
    <source>
        <dbReference type="Pfam" id="PF04542"/>
    </source>
</evidence>
<evidence type="ECO:0000256" key="6">
    <source>
        <dbReference type="SAM" id="MobiDB-lite"/>
    </source>
</evidence>
<dbReference type="PANTHER" id="PTHR43133">
    <property type="entry name" value="RNA POLYMERASE ECF-TYPE SIGMA FACTO"/>
    <property type="match status" value="1"/>
</dbReference>
<reference evidence="9" key="1">
    <citation type="journal article" date="2014" name="Int. J. Syst. Evol. Microbiol.">
        <title>Complete genome sequence of Corynebacterium casei LMG S-19264T (=DSM 44701T), isolated from a smear-ripened cheese.</title>
        <authorList>
            <consortium name="US DOE Joint Genome Institute (JGI-PGF)"/>
            <person name="Walter F."/>
            <person name="Albersmeier A."/>
            <person name="Kalinowski J."/>
            <person name="Ruckert C."/>
        </authorList>
    </citation>
    <scope>NUCLEOTIDE SEQUENCE</scope>
    <source>
        <strain evidence="9">CGMCC 1.15493</strain>
    </source>
</reference>
<dbReference type="Gene3D" id="1.10.10.10">
    <property type="entry name" value="Winged helix-like DNA-binding domain superfamily/Winged helix DNA-binding domain"/>
    <property type="match status" value="1"/>
</dbReference>
<evidence type="ECO:0000256" key="5">
    <source>
        <dbReference type="ARBA" id="ARBA00023163"/>
    </source>
</evidence>
<dbReference type="EMBL" id="BMJJ01000002">
    <property type="protein sequence ID" value="GGD09284.1"/>
    <property type="molecule type" value="Genomic_DNA"/>
</dbReference>
<dbReference type="SUPFAM" id="SSF88946">
    <property type="entry name" value="Sigma2 domain of RNA polymerase sigma factors"/>
    <property type="match status" value="1"/>
</dbReference>
<dbReference type="Pfam" id="PF04542">
    <property type="entry name" value="Sigma70_r2"/>
    <property type="match status" value="1"/>
</dbReference>
<feature type="region of interest" description="Disordered" evidence="6">
    <location>
        <begin position="1"/>
        <end position="37"/>
    </location>
</feature>
<reference evidence="9" key="2">
    <citation type="submission" date="2020-09" db="EMBL/GenBank/DDBJ databases">
        <authorList>
            <person name="Sun Q."/>
            <person name="Zhou Y."/>
        </authorList>
    </citation>
    <scope>NUCLEOTIDE SEQUENCE</scope>
    <source>
        <strain evidence="9">CGMCC 1.15493</strain>
    </source>
</reference>
<dbReference type="Proteomes" id="UP000613160">
    <property type="component" value="Unassembled WGS sequence"/>
</dbReference>
<evidence type="ECO:0000256" key="2">
    <source>
        <dbReference type="ARBA" id="ARBA00023015"/>
    </source>
</evidence>
<evidence type="ECO:0000313" key="10">
    <source>
        <dbReference type="Proteomes" id="UP000613160"/>
    </source>
</evidence>
<evidence type="ECO:0000256" key="1">
    <source>
        <dbReference type="ARBA" id="ARBA00010641"/>
    </source>
</evidence>
<dbReference type="InterPro" id="IPR013324">
    <property type="entry name" value="RNA_pol_sigma_r3/r4-like"/>
</dbReference>
<dbReference type="InterPro" id="IPR013325">
    <property type="entry name" value="RNA_pol_sigma_r2"/>
</dbReference>
<dbReference type="GO" id="GO:0003677">
    <property type="term" value="F:DNA binding"/>
    <property type="evidence" value="ECO:0007669"/>
    <property type="project" value="UniProtKB-KW"/>
</dbReference>
<dbReference type="InterPro" id="IPR039425">
    <property type="entry name" value="RNA_pol_sigma-70-like"/>
</dbReference>
<dbReference type="InterPro" id="IPR014284">
    <property type="entry name" value="RNA_pol_sigma-70_dom"/>
</dbReference>
<dbReference type="SUPFAM" id="SSF88659">
    <property type="entry name" value="Sigma3 and sigma4 domains of RNA polymerase sigma factors"/>
    <property type="match status" value="1"/>
</dbReference>
<protein>
    <submittedName>
        <fullName evidence="9">RNA polymerase sigma factor</fullName>
    </submittedName>
</protein>
<name>A0A917D723_9HYPH</name>
<dbReference type="Gene3D" id="1.10.1740.10">
    <property type="match status" value="1"/>
</dbReference>
<comment type="caution">
    <text evidence="9">The sequence shown here is derived from an EMBL/GenBank/DDBJ whole genome shotgun (WGS) entry which is preliminary data.</text>
</comment>
<accession>A0A917D723</accession>
<dbReference type="InterPro" id="IPR036388">
    <property type="entry name" value="WH-like_DNA-bd_sf"/>
</dbReference>
<dbReference type="Pfam" id="PF08281">
    <property type="entry name" value="Sigma70_r4_2"/>
    <property type="match status" value="1"/>
</dbReference>
<evidence type="ECO:0000259" key="8">
    <source>
        <dbReference type="Pfam" id="PF08281"/>
    </source>
</evidence>
<keyword evidence="3" id="KW-0731">Sigma factor</keyword>
<gene>
    <name evidence="9" type="ORF">GCM10011335_10190</name>
</gene>
<keyword evidence="5" id="KW-0804">Transcription</keyword>
<proteinExistence type="inferred from homology"/>
<keyword evidence="2" id="KW-0805">Transcription regulation</keyword>
<dbReference type="GO" id="GO:0006352">
    <property type="term" value="P:DNA-templated transcription initiation"/>
    <property type="evidence" value="ECO:0007669"/>
    <property type="project" value="InterPro"/>
</dbReference>
<evidence type="ECO:0000256" key="3">
    <source>
        <dbReference type="ARBA" id="ARBA00023082"/>
    </source>
</evidence>
<evidence type="ECO:0000313" key="9">
    <source>
        <dbReference type="EMBL" id="GGD09284.1"/>
    </source>
</evidence>
<dbReference type="NCBIfam" id="TIGR02937">
    <property type="entry name" value="sigma70-ECF"/>
    <property type="match status" value="1"/>
</dbReference>
<evidence type="ECO:0000256" key="4">
    <source>
        <dbReference type="ARBA" id="ARBA00023125"/>
    </source>
</evidence>
<comment type="similarity">
    <text evidence="1">Belongs to the sigma-70 factor family. ECF subfamily.</text>
</comment>
<keyword evidence="4" id="KW-0238">DNA-binding</keyword>
<feature type="domain" description="RNA polymerase sigma factor 70 region 4 type 2" evidence="8">
    <location>
        <begin position="162"/>
        <end position="214"/>
    </location>
</feature>
<dbReference type="PANTHER" id="PTHR43133:SF8">
    <property type="entry name" value="RNA POLYMERASE SIGMA FACTOR HI_1459-RELATED"/>
    <property type="match status" value="1"/>
</dbReference>
<organism evidence="9 10">
    <name type="scientific">Aureimonas glaciei</name>
    <dbReference type="NCBI Taxonomy" id="1776957"/>
    <lineage>
        <taxon>Bacteria</taxon>
        <taxon>Pseudomonadati</taxon>
        <taxon>Pseudomonadota</taxon>
        <taxon>Alphaproteobacteria</taxon>
        <taxon>Hyphomicrobiales</taxon>
        <taxon>Aurantimonadaceae</taxon>
        <taxon>Aureimonas</taxon>
    </lineage>
</organism>